<accession>A0A166N9W8</accession>
<dbReference type="Proteomes" id="UP000077266">
    <property type="component" value="Unassembled WGS sequence"/>
</dbReference>
<dbReference type="AlphaFoldDB" id="A0A166N9W8"/>
<sequence length="278" mass="31747">MFDELPIELVYHILELAAQLAQTDAHAWVATSLALVSREVHQLILPTIYHTVLLDGHRGMMLSADAFEPPPHVRHTRCLMLRGFGLLHSQLLTFFPGVDTFAVDFYGLRLLDQVDDFCPERLMYLSDTWYDMFSAIANPFRNLTHLRLNYETISLNQPQFPRLTNLFVEHRVYGNDTEVFDISVASMLSLPRLQRVVFRFYHLDCNRIAFGNRLASLRALKDPRVYLDHVPVGRTMPLDTGLWCMFTACASEVRTGVDVWETGIPLLLYPGNSSSDSG</sequence>
<proteinExistence type="predicted"/>
<dbReference type="EMBL" id="KV426724">
    <property type="protein sequence ID" value="KZV78918.1"/>
    <property type="molecule type" value="Genomic_DNA"/>
</dbReference>
<evidence type="ECO:0000313" key="1">
    <source>
        <dbReference type="EMBL" id="KZV78918.1"/>
    </source>
</evidence>
<organism evidence="1 2">
    <name type="scientific">Exidia glandulosa HHB12029</name>
    <dbReference type="NCBI Taxonomy" id="1314781"/>
    <lineage>
        <taxon>Eukaryota</taxon>
        <taxon>Fungi</taxon>
        <taxon>Dikarya</taxon>
        <taxon>Basidiomycota</taxon>
        <taxon>Agaricomycotina</taxon>
        <taxon>Agaricomycetes</taxon>
        <taxon>Auriculariales</taxon>
        <taxon>Exidiaceae</taxon>
        <taxon>Exidia</taxon>
    </lineage>
</organism>
<protein>
    <recommendedName>
        <fullName evidence="3">F-box domain-containing protein</fullName>
    </recommendedName>
</protein>
<keyword evidence="2" id="KW-1185">Reference proteome</keyword>
<reference evidence="1 2" key="1">
    <citation type="journal article" date="2016" name="Mol. Biol. Evol.">
        <title>Comparative Genomics of Early-Diverging Mushroom-Forming Fungi Provides Insights into the Origins of Lignocellulose Decay Capabilities.</title>
        <authorList>
            <person name="Nagy L.G."/>
            <person name="Riley R."/>
            <person name="Tritt A."/>
            <person name="Adam C."/>
            <person name="Daum C."/>
            <person name="Floudas D."/>
            <person name="Sun H."/>
            <person name="Yadav J.S."/>
            <person name="Pangilinan J."/>
            <person name="Larsson K.H."/>
            <person name="Matsuura K."/>
            <person name="Barry K."/>
            <person name="Labutti K."/>
            <person name="Kuo R."/>
            <person name="Ohm R.A."/>
            <person name="Bhattacharya S.S."/>
            <person name="Shirouzu T."/>
            <person name="Yoshinaga Y."/>
            <person name="Martin F.M."/>
            <person name="Grigoriev I.V."/>
            <person name="Hibbett D.S."/>
        </authorList>
    </citation>
    <scope>NUCLEOTIDE SEQUENCE [LARGE SCALE GENOMIC DNA]</scope>
    <source>
        <strain evidence="1 2">HHB12029</strain>
    </source>
</reference>
<evidence type="ECO:0000313" key="2">
    <source>
        <dbReference type="Proteomes" id="UP000077266"/>
    </source>
</evidence>
<dbReference type="InParanoid" id="A0A166N9W8"/>
<gene>
    <name evidence="1" type="ORF">EXIGLDRAFT_783078</name>
</gene>
<name>A0A166N9W8_EXIGL</name>
<evidence type="ECO:0008006" key="3">
    <source>
        <dbReference type="Google" id="ProtNLM"/>
    </source>
</evidence>